<dbReference type="OrthoDB" id="6516793at2759"/>
<feature type="non-terminal residue" evidence="1">
    <location>
        <position position="226"/>
    </location>
</feature>
<evidence type="ECO:0000313" key="1">
    <source>
        <dbReference type="EMBL" id="OTF73580.1"/>
    </source>
</evidence>
<dbReference type="Proteomes" id="UP000194236">
    <property type="component" value="Unassembled WGS sequence"/>
</dbReference>
<evidence type="ECO:0000313" key="2">
    <source>
        <dbReference type="Proteomes" id="UP000194236"/>
    </source>
</evidence>
<reference evidence="1 2" key="1">
    <citation type="submission" date="2017-03" db="EMBL/GenBank/DDBJ databases">
        <title>Genome Survey of Euroglyphus maynei.</title>
        <authorList>
            <person name="Arlian L.G."/>
            <person name="Morgan M.S."/>
            <person name="Rider S.D."/>
        </authorList>
    </citation>
    <scope>NUCLEOTIDE SEQUENCE [LARGE SCALE GENOMIC DNA]</scope>
    <source>
        <strain evidence="1">Arlian Lab</strain>
        <tissue evidence="1">Whole body</tissue>
    </source>
</reference>
<name>A0A1Y3AYI0_EURMA</name>
<protein>
    <submittedName>
        <fullName evidence="1">Uncharacterized protein</fullName>
    </submittedName>
</protein>
<dbReference type="EMBL" id="MUJZ01050981">
    <property type="protein sequence ID" value="OTF73580.1"/>
    <property type="molecule type" value="Genomic_DNA"/>
</dbReference>
<accession>A0A1Y3AYI0</accession>
<keyword evidence="2" id="KW-1185">Reference proteome</keyword>
<comment type="caution">
    <text evidence="1">The sequence shown here is derived from an EMBL/GenBank/DDBJ whole genome shotgun (WGS) entry which is preliminary data.</text>
</comment>
<gene>
    <name evidence="1" type="ORF">BLA29_007721</name>
</gene>
<dbReference type="AlphaFoldDB" id="A0A1Y3AYI0"/>
<proteinExistence type="predicted"/>
<sequence length="226" mass="26885">MDTWYQRITVFTLINYRYDDDDATAGNDEHTFIVISKRTSQLHLIGDWYHIQTNNGTIREYDLLPAPIEQQSNQTLTESNIFIRMDSAFRLLLNDQQYLFTIINRQLFWTVVMMEHFYENDIDVELVNDSQGKFHRGLIPPMTAAFTIQSENLIALFIINCHRRCIVQWIYNESIFDFHPCSHSSNWNDIEPFIWMDNNETINNEQMKRFSNDNLDSKLLFPPKQS</sequence>
<organism evidence="1 2">
    <name type="scientific">Euroglyphus maynei</name>
    <name type="common">Mayne's house dust mite</name>
    <dbReference type="NCBI Taxonomy" id="6958"/>
    <lineage>
        <taxon>Eukaryota</taxon>
        <taxon>Metazoa</taxon>
        <taxon>Ecdysozoa</taxon>
        <taxon>Arthropoda</taxon>
        <taxon>Chelicerata</taxon>
        <taxon>Arachnida</taxon>
        <taxon>Acari</taxon>
        <taxon>Acariformes</taxon>
        <taxon>Sarcoptiformes</taxon>
        <taxon>Astigmata</taxon>
        <taxon>Psoroptidia</taxon>
        <taxon>Analgoidea</taxon>
        <taxon>Pyroglyphidae</taxon>
        <taxon>Pyroglyphinae</taxon>
        <taxon>Euroglyphus</taxon>
    </lineage>
</organism>